<evidence type="ECO:0000256" key="1">
    <source>
        <dbReference type="ARBA" id="ARBA00001946"/>
    </source>
</evidence>
<comment type="cofactor">
    <cofactor evidence="1">
        <name>Mg(2+)</name>
        <dbReference type="ChEBI" id="CHEBI:18420"/>
    </cofactor>
</comment>
<dbReference type="PROSITE" id="PS00444">
    <property type="entry name" value="POLYPRENYL_SYNTHASE_2"/>
    <property type="match status" value="1"/>
</dbReference>
<evidence type="ECO:0000313" key="8">
    <source>
        <dbReference type="EMBL" id="QAS70499.1"/>
    </source>
</evidence>
<dbReference type="InterPro" id="IPR000092">
    <property type="entry name" value="Polyprenyl_synt"/>
</dbReference>
<evidence type="ECO:0000313" key="10">
    <source>
        <dbReference type="Proteomes" id="UP001167919"/>
    </source>
</evidence>
<evidence type="ECO:0000313" key="9">
    <source>
        <dbReference type="Proteomes" id="UP000286907"/>
    </source>
</evidence>
<keyword evidence="5" id="KW-0460">Magnesium</keyword>
<dbReference type="CDD" id="cd00685">
    <property type="entry name" value="Trans_IPPS_HT"/>
    <property type="match status" value="1"/>
</dbReference>
<dbReference type="SUPFAM" id="SSF48576">
    <property type="entry name" value="Terpenoid synthases"/>
    <property type="match status" value="1"/>
</dbReference>
<evidence type="ECO:0000256" key="4">
    <source>
        <dbReference type="ARBA" id="ARBA00022723"/>
    </source>
</evidence>
<keyword evidence="4" id="KW-0479">Metal-binding</keyword>
<keyword evidence="9" id="KW-1185">Reference proteome</keyword>
<reference evidence="7" key="2">
    <citation type="submission" date="2019-01" db="EMBL/GenBank/DDBJ databases">
        <title>Oenococcus sicerae UCMA17102.</title>
        <authorList>
            <person name="Cousin F.J."/>
            <person name="Le Guellec R."/>
            <person name="Cretenet M."/>
        </authorList>
    </citation>
    <scope>NUCLEOTIDE SEQUENCE</scope>
    <source>
        <strain evidence="7">UCMA17102</strain>
    </source>
</reference>
<reference evidence="8" key="3">
    <citation type="submission" date="2020-01" db="EMBL/GenBank/DDBJ databases">
        <authorList>
            <person name="Cousin F.J."/>
            <person name="Le Guellec R."/>
            <person name="Cretenet M."/>
        </authorList>
    </citation>
    <scope>NUCLEOTIDE SEQUENCE</scope>
    <source>
        <strain evidence="8">UCMA 15228</strain>
    </source>
</reference>
<proteinExistence type="inferred from homology"/>
<dbReference type="Gene3D" id="1.10.600.10">
    <property type="entry name" value="Farnesyl Diphosphate Synthase"/>
    <property type="match status" value="1"/>
</dbReference>
<dbReference type="SFLD" id="SFLDS00005">
    <property type="entry name" value="Isoprenoid_Synthase_Type_I"/>
    <property type="match status" value="1"/>
</dbReference>
<comment type="similarity">
    <text evidence="2 6">Belongs to the FPP/GGPP synthase family.</text>
</comment>
<protein>
    <submittedName>
        <fullName evidence="7">Polyprenyl synthetase family protein</fullName>
    </submittedName>
</protein>
<evidence type="ECO:0000256" key="2">
    <source>
        <dbReference type="ARBA" id="ARBA00006706"/>
    </source>
</evidence>
<accession>A0AAJ1VLT0</accession>
<dbReference type="Pfam" id="PF00348">
    <property type="entry name" value="polyprenyl_synt"/>
    <property type="match status" value="1"/>
</dbReference>
<dbReference type="InterPro" id="IPR033749">
    <property type="entry name" value="Polyprenyl_synt_CS"/>
</dbReference>
<dbReference type="GO" id="GO:0008299">
    <property type="term" value="P:isoprenoid biosynthetic process"/>
    <property type="evidence" value="ECO:0007669"/>
    <property type="project" value="InterPro"/>
</dbReference>
<dbReference type="RefSeq" id="WP_128686966.1">
    <property type="nucleotide sequence ID" value="NZ_CP029684.2"/>
</dbReference>
<name>A0AAJ1VLT0_9LACO</name>
<reference evidence="8 9" key="1">
    <citation type="journal article" date="2019" name="Syst. Appl. Microbiol.">
        <title>Oenococcus sicerae sp. nov., isolated from French cider.</title>
        <authorList>
            <person name="Cousin F.J."/>
            <person name="Le Guellec R."/>
            <person name="Chagnot C."/>
            <person name="Goux D."/>
            <person name="Dalmasso M."/>
            <person name="Laplace J.M."/>
            <person name="Cretenet M."/>
        </authorList>
    </citation>
    <scope>NUCLEOTIDE SEQUENCE [LARGE SCALE GENOMIC DNA]</scope>
    <source>
        <strain evidence="8 9">UCMA 15228</strain>
    </source>
</reference>
<dbReference type="InterPro" id="IPR008949">
    <property type="entry name" value="Isoprenoid_synthase_dom_sf"/>
</dbReference>
<dbReference type="GO" id="GO:0046872">
    <property type="term" value="F:metal ion binding"/>
    <property type="evidence" value="ECO:0007669"/>
    <property type="project" value="UniProtKB-KW"/>
</dbReference>
<dbReference type="EMBL" id="CP029684">
    <property type="protein sequence ID" value="QAS70499.1"/>
    <property type="molecule type" value="Genomic_DNA"/>
</dbReference>
<evidence type="ECO:0000256" key="3">
    <source>
        <dbReference type="ARBA" id="ARBA00022679"/>
    </source>
</evidence>
<sequence length="325" mass="36185">MKINAIWDQYPMIKDELGQTLDLMAQNIRADNQPIAQAILHMVGSGGKLLRPAYLLLFSMFKATDRHKMIALAAAVETLHTATLIHDDVIDSSPTRRGSISIQEQFGQSTAVYSGDYLFIVCFRLMSKYAGDFRGIERYSQHMEAILNGEMAQTSERYDVNISIDQYFKQVSGKTGQLFSLAAFLGAYESGNTIAFAKRAEQIGLKIGIAFQLLDDILDYTDTSQEIGKPIHKDIREGIYSAPLILAMAQDRTALVPLLKKQAQINDQDLLIAIKLVIKLGGIKQAKTIADNYTQEALIGLKELPDLPAKKILIEITSALLERRF</sequence>
<evidence type="ECO:0000256" key="6">
    <source>
        <dbReference type="RuleBase" id="RU004466"/>
    </source>
</evidence>
<gene>
    <name evidence="8" type="ORF">DLJ48_08180</name>
    <name evidence="7" type="ORF">EVC35_02180</name>
</gene>
<dbReference type="PANTHER" id="PTHR12001">
    <property type="entry name" value="GERANYLGERANYL PYROPHOSPHATE SYNTHASE"/>
    <property type="match status" value="1"/>
</dbReference>
<dbReference type="PROSITE" id="PS00723">
    <property type="entry name" value="POLYPRENYL_SYNTHASE_1"/>
    <property type="match status" value="1"/>
</dbReference>
<evidence type="ECO:0000313" key="7">
    <source>
        <dbReference type="EMBL" id="MDN6899813.1"/>
    </source>
</evidence>
<dbReference type="GO" id="GO:0004659">
    <property type="term" value="F:prenyltransferase activity"/>
    <property type="evidence" value="ECO:0007669"/>
    <property type="project" value="InterPro"/>
</dbReference>
<dbReference type="EMBL" id="SDWY01000001">
    <property type="protein sequence ID" value="MDN6899813.1"/>
    <property type="molecule type" value="Genomic_DNA"/>
</dbReference>
<dbReference type="Proteomes" id="UP000286907">
    <property type="component" value="Chromosome"/>
</dbReference>
<evidence type="ECO:0000256" key="5">
    <source>
        <dbReference type="ARBA" id="ARBA00022842"/>
    </source>
</evidence>
<dbReference type="PANTHER" id="PTHR12001:SF69">
    <property type="entry name" value="ALL TRANS-POLYPRENYL-DIPHOSPHATE SYNTHASE PDSS1"/>
    <property type="match status" value="1"/>
</dbReference>
<keyword evidence="3 6" id="KW-0808">Transferase</keyword>
<dbReference type="AlphaFoldDB" id="A0AAJ1VLT0"/>
<organism evidence="7 10">
    <name type="scientific">Oenococcus sicerae</name>
    <dbReference type="NCBI Taxonomy" id="2203724"/>
    <lineage>
        <taxon>Bacteria</taxon>
        <taxon>Bacillati</taxon>
        <taxon>Bacillota</taxon>
        <taxon>Bacilli</taxon>
        <taxon>Lactobacillales</taxon>
        <taxon>Lactobacillaceae</taxon>
        <taxon>Oenococcus</taxon>
    </lineage>
</organism>
<dbReference type="Proteomes" id="UP001167919">
    <property type="component" value="Unassembled WGS sequence"/>
</dbReference>